<keyword evidence="4" id="KW-1185">Reference proteome</keyword>
<comment type="caution">
    <text evidence="3">The sequence shown here is derived from an EMBL/GenBank/DDBJ whole genome shotgun (WGS) entry which is preliminary data.</text>
</comment>
<organism evidence="3 4">
    <name type="scientific">Agromyces seonyuensis</name>
    <dbReference type="NCBI Taxonomy" id="2662446"/>
    <lineage>
        <taxon>Bacteria</taxon>
        <taxon>Bacillati</taxon>
        <taxon>Actinomycetota</taxon>
        <taxon>Actinomycetes</taxon>
        <taxon>Micrococcales</taxon>
        <taxon>Microbacteriaceae</taxon>
        <taxon>Agromyces</taxon>
    </lineage>
</organism>
<name>A0A6I4P4X5_9MICO</name>
<dbReference type="EMBL" id="WSTA01000029">
    <property type="protein sequence ID" value="MWB98527.1"/>
    <property type="molecule type" value="Genomic_DNA"/>
</dbReference>
<evidence type="ECO:0000256" key="1">
    <source>
        <dbReference type="ARBA" id="ARBA00006817"/>
    </source>
</evidence>
<evidence type="ECO:0000313" key="3">
    <source>
        <dbReference type="EMBL" id="MWB98527.1"/>
    </source>
</evidence>
<protein>
    <submittedName>
        <fullName evidence="3">Polyketide cyclase</fullName>
    </submittedName>
</protein>
<feature type="domain" description="Activator of Hsp90 ATPase homologue 1/2-like C-terminal" evidence="2">
    <location>
        <begin position="33"/>
        <end position="148"/>
    </location>
</feature>
<comment type="similarity">
    <text evidence="1">Belongs to the AHA1 family.</text>
</comment>
<dbReference type="InterPro" id="IPR013538">
    <property type="entry name" value="ASHA1/2-like_C"/>
</dbReference>
<evidence type="ECO:0000259" key="2">
    <source>
        <dbReference type="Pfam" id="PF08327"/>
    </source>
</evidence>
<proteinExistence type="inferred from homology"/>
<evidence type="ECO:0000313" key="4">
    <source>
        <dbReference type="Proteomes" id="UP000438182"/>
    </source>
</evidence>
<reference evidence="3 4" key="1">
    <citation type="submission" date="2019-12" db="EMBL/GenBank/DDBJ databases">
        <authorList>
            <person name="Kim Y.S."/>
        </authorList>
    </citation>
    <scope>NUCLEOTIDE SEQUENCE [LARGE SCALE GENOMIC DNA]</scope>
    <source>
        <strain evidence="3 4">MMS17-SY077</strain>
    </source>
</reference>
<dbReference type="AlphaFoldDB" id="A0A6I4P4X5"/>
<dbReference type="Gene3D" id="3.30.530.20">
    <property type="match status" value="1"/>
</dbReference>
<dbReference type="RefSeq" id="WP_160423941.1">
    <property type="nucleotide sequence ID" value="NZ_WSTA01000029.1"/>
</dbReference>
<accession>A0A6I4P4X5</accession>
<dbReference type="Pfam" id="PF08327">
    <property type="entry name" value="AHSA1"/>
    <property type="match status" value="1"/>
</dbReference>
<dbReference type="SUPFAM" id="SSF55961">
    <property type="entry name" value="Bet v1-like"/>
    <property type="match status" value="1"/>
</dbReference>
<dbReference type="InterPro" id="IPR023393">
    <property type="entry name" value="START-like_dom_sf"/>
</dbReference>
<dbReference type="Proteomes" id="UP000438182">
    <property type="component" value="Unassembled WGS sequence"/>
</dbReference>
<gene>
    <name evidence="3" type="ORF">GB864_08195</name>
</gene>
<sequence>MDGTNGAGAPGPSGRLEGGPFGVELRIERRIEASIELVWANLVEPARLERWIGTWEGDPGSGSVRFAMTAEGADAPWADTRIHACEAPHLLDLETAVGDDSWRLRVELLGADGVTLLRFAQAAAHDLGVDLASVGPGWEYYLDRLVAAATGGDPASIVFEPDYLPGMGRYYGELR</sequence>